<accession>A0A841BLM4</accession>
<proteinExistence type="predicted"/>
<evidence type="ECO:0000313" key="2">
    <source>
        <dbReference type="Proteomes" id="UP000587527"/>
    </source>
</evidence>
<reference evidence="1 2" key="1">
    <citation type="submission" date="2020-08" db="EMBL/GenBank/DDBJ databases">
        <title>Sequencing the genomes of 1000 actinobacteria strains.</title>
        <authorList>
            <person name="Klenk H.-P."/>
        </authorList>
    </citation>
    <scope>NUCLEOTIDE SEQUENCE [LARGE SCALE GENOMIC DNA]</scope>
    <source>
        <strain evidence="1 2">DSM 45362</strain>
    </source>
</reference>
<evidence type="ECO:0000313" key="1">
    <source>
        <dbReference type="EMBL" id="MBB5867720.1"/>
    </source>
</evidence>
<protein>
    <submittedName>
        <fullName evidence="1">Uncharacterized protein</fullName>
    </submittedName>
</protein>
<dbReference type="AlphaFoldDB" id="A0A841BLM4"/>
<name>A0A841BLM4_9ACTN</name>
<comment type="caution">
    <text evidence="1">The sequence shown here is derived from an EMBL/GenBank/DDBJ whole genome shotgun (WGS) entry which is preliminary data.</text>
</comment>
<organism evidence="1 2">
    <name type="scientific">Allocatelliglobosispora scoriae</name>
    <dbReference type="NCBI Taxonomy" id="643052"/>
    <lineage>
        <taxon>Bacteria</taxon>
        <taxon>Bacillati</taxon>
        <taxon>Actinomycetota</taxon>
        <taxon>Actinomycetes</taxon>
        <taxon>Micromonosporales</taxon>
        <taxon>Micromonosporaceae</taxon>
        <taxon>Allocatelliglobosispora</taxon>
    </lineage>
</organism>
<sequence>MPASAQIFPFAFDRVAGVILPVVGIRPATARVLVDDDLLRVEFGPFRLETPRANITDASVTGPYLWVKVIGAHLSLADRGVTFGTNRDAGVCVRFREPVQAMGVRFGIRHPGATVTVADPAALAAALSSRTGSVDPRQG</sequence>
<keyword evidence="2" id="KW-1185">Reference proteome</keyword>
<gene>
    <name evidence="1" type="ORF">F4553_001099</name>
</gene>
<dbReference type="Proteomes" id="UP000587527">
    <property type="component" value="Unassembled WGS sequence"/>
</dbReference>
<dbReference type="EMBL" id="JACHMN010000001">
    <property type="protein sequence ID" value="MBB5867720.1"/>
    <property type="molecule type" value="Genomic_DNA"/>
</dbReference>
<dbReference type="RefSeq" id="WP_184832819.1">
    <property type="nucleotide sequence ID" value="NZ_JACHMN010000001.1"/>
</dbReference>